<evidence type="ECO:0000256" key="2">
    <source>
        <dbReference type="SAM" id="Phobius"/>
    </source>
</evidence>
<dbReference type="PANTHER" id="PTHR35680:SF1">
    <property type="entry name" value="NFAT ACTIVATION MOLECULE 1"/>
    <property type="match status" value="1"/>
</dbReference>
<keyword evidence="2" id="KW-0472">Membrane</keyword>
<keyword evidence="2" id="KW-1133">Transmembrane helix</keyword>
<name>A0A6P7NNP8_BETSP</name>
<dbReference type="InterPro" id="IPR033549">
    <property type="entry name" value="NFAM1"/>
</dbReference>
<dbReference type="RefSeq" id="XP_029019653.1">
    <property type="nucleotide sequence ID" value="XM_029163820.3"/>
</dbReference>
<protein>
    <submittedName>
        <fullName evidence="5">Uncharacterized protein si:ch211-243a20.4 isoform X1</fullName>
    </submittedName>
</protein>
<keyword evidence="3" id="KW-0732">Signal</keyword>
<keyword evidence="2" id="KW-0812">Transmembrane</keyword>
<evidence type="ECO:0000313" key="4">
    <source>
        <dbReference type="Proteomes" id="UP000515150"/>
    </source>
</evidence>
<dbReference type="GeneID" id="114863010"/>
<organism evidence="4 5">
    <name type="scientific">Betta splendens</name>
    <name type="common">Siamese fighting fish</name>
    <dbReference type="NCBI Taxonomy" id="158456"/>
    <lineage>
        <taxon>Eukaryota</taxon>
        <taxon>Metazoa</taxon>
        <taxon>Chordata</taxon>
        <taxon>Craniata</taxon>
        <taxon>Vertebrata</taxon>
        <taxon>Euteleostomi</taxon>
        <taxon>Actinopterygii</taxon>
        <taxon>Neopterygii</taxon>
        <taxon>Teleostei</taxon>
        <taxon>Neoteleostei</taxon>
        <taxon>Acanthomorphata</taxon>
        <taxon>Anabantaria</taxon>
        <taxon>Anabantiformes</taxon>
        <taxon>Anabantoidei</taxon>
        <taxon>Osphronemidae</taxon>
        <taxon>Betta</taxon>
    </lineage>
</organism>
<accession>A0A6P7NNP8</accession>
<feature type="region of interest" description="Disordered" evidence="1">
    <location>
        <begin position="210"/>
        <end position="255"/>
    </location>
</feature>
<reference evidence="5" key="1">
    <citation type="submission" date="2025-08" db="UniProtKB">
        <authorList>
            <consortium name="RefSeq"/>
        </authorList>
    </citation>
    <scope>IDENTIFICATION</scope>
</reference>
<dbReference type="KEGG" id="bspl:114863010"/>
<keyword evidence="4" id="KW-1185">Reference proteome</keyword>
<dbReference type="OrthoDB" id="8830760at2759"/>
<dbReference type="InParanoid" id="A0A6P7NNP8"/>
<sequence length="255" mass="28930">MDSQPPGRPFFATIWTFVFFLQCVSSDTATLSMKSRVFVALKGEDLTIECRVTKPANQSEDMLECFDPTDKLIISRSIASTAGKPLSQDLAPRLQHLSVSGEYYCKYRTAAVYWYVRVRDEGFKMPHVQDSTEYTVVGAVTAALLLFSVVGSVYVFRGHWITKCRQTDKNEKENKEVMKKRRGMTENTAALPDSSASFYASLEPRTRSIYDELRPSAASNSAGQQRAKPKKREPHQTNQQSRQEEGQFDSVYENY</sequence>
<feature type="chain" id="PRO_5028415657" evidence="3">
    <location>
        <begin position="27"/>
        <end position="255"/>
    </location>
</feature>
<dbReference type="GO" id="GO:0050861">
    <property type="term" value="P:positive regulation of B cell receptor signaling pathway"/>
    <property type="evidence" value="ECO:0007669"/>
    <property type="project" value="InterPro"/>
</dbReference>
<dbReference type="GO" id="GO:0050853">
    <property type="term" value="P:B cell receptor signaling pathway"/>
    <property type="evidence" value="ECO:0007669"/>
    <property type="project" value="TreeGrafter"/>
</dbReference>
<dbReference type="AlphaFoldDB" id="A0A6P7NNP8"/>
<dbReference type="GO" id="GO:0001819">
    <property type="term" value="P:positive regulation of cytokine production"/>
    <property type="evidence" value="ECO:0007669"/>
    <property type="project" value="InterPro"/>
</dbReference>
<feature type="signal peptide" evidence="3">
    <location>
        <begin position="1"/>
        <end position="26"/>
    </location>
</feature>
<feature type="region of interest" description="Disordered" evidence="1">
    <location>
        <begin position="168"/>
        <end position="187"/>
    </location>
</feature>
<proteinExistence type="predicted"/>
<dbReference type="Proteomes" id="UP000515150">
    <property type="component" value="Chromosome 1"/>
</dbReference>
<evidence type="ECO:0000313" key="5">
    <source>
        <dbReference type="RefSeq" id="XP_029019653.1"/>
    </source>
</evidence>
<evidence type="ECO:0000256" key="3">
    <source>
        <dbReference type="SAM" id="SignalP"/>
    </source>
</evidence>
<evidence type="ECO:0000256" key="1">
    <source>
        <dbReference type="SAM" id="MobiDB-lite"/>
    </source>
</evidence>
<dbReference type="PANTHER" id="PTHR35680">
    <property type="entry name" value="NFAT ACTIVATION MOLECULE 1"/>
    <property type="match status" value="1"/>
</dbReference>
<dbReference type="GO" id="GO:0045577">
    <property type="term" value="P:regulation of B cell differentiation"/>
    <property type="evidence" value="ECO:0007669"/>
    <property type="project" value="InterPro"/>
</dbReference>
<gene>
    <name evidence="5" type="primary">si:ch211-243a20.4</name>
</gene>
<dbReference type="GO" id="GO:0045121">
    <property type="term" value="C:membrane raft"/>
    <property type="evidence" value="ECO:0007669"/>
    <property type="project" value="TreeGrafter"/>
</dbReference>
<feature type="compositionally biased region" description="Basic and acidic residues" evidence="1">
    <location>
        <begin position="168"/>
        <end position="177"/>
    </location>
</feature>
<dbReference type="GO" id="GO:0004888">
    <property type="term" value="F:transmembrane signaling receptor activity"/>
    <property type="evidence" value="ECO:0007669"/>
    <property type="project" value="InterPro"/>
</dbReference>
<feature type="transmembrane region" description="Helical" evidence="2">
    <location>
        <begin position="134"/>
        <end position="156"/>
    </location>
</feature>